<dbReference type="InterPro" id="IPR007421">
    <property type="entry name" value="Schlafen_AlbA_2_dom"/>
</dbReference>
<dbReference type="PANTHER" id="PTHR12155:SF43">
    <property type="entry name" value="SCHLAFEN FAMILY MEMBER 13"/>
    <property type="match status" value="1"/>
</dbReference>
<evidence type="ECO:0000259" key="5">
    <source>
        <dbReference type="Pfam" id="PF09848"/>
    </source>
</evidence>
<dbReference type="InterPro" id="IPR031450">
    <property type="entry name" value="Poxin-SLFN/SLFN_N"/>
</dbReference>
<evidence type="ECO:0000313" key="8">
    <source>
        <dbReference type="Proteomes" id="UP000515140"/>
    </source>
</evidence>
<gene>
    <name evidence="9 10" type="primary">SLFN11</name>
</gene>
<dbReference type="RefSeq" id="XP_020861722.1">
    <property type="nucleotide sequence ID" value="XM_021006063.1"/>
</dbReference>
<evidence type="ECO:0000256" key="3">
    <source>
        <dbReference type="ARBA" id="ARBA00022840"/>
    </source>
</evidence>
<dbReference type="KEGG" id="pcw:110221439"/>
<keyword evidence="8" id="KW-1185">Reference proteome</keyword>
<dbReference type="InterPro" id="IPR038461">
    <property type="entry name" value="Schlafen_AlbA_2_dom_sf"/>
</dbReference>
<dbReference type="Gene3D" id="3.30.950.30">
    <property type="entry name" value="Schlafen, AAA domain"/>
    <property type="match status" value="1"/>
</dbReference>
<dbReference type="AlphaFoldDB" id="A0A6P5LT61"/>
<dbReference type="InterPro" id="IPR018647">
    <property type="entry name" value="SLFN_3-like_DNA/RNA_helicase"/>
</dbReference>
<keyword evidence="2" id="KW-0547">Nucleotide-binding</keyword>
<dbReference type="Pfam" id="PF09848">
    <property type="entry name" value="SLFN-g3_helicase"/>
    <property type="match status" value="1"/>
</dbReference>
<evidence type="ECO:0000259" key="7">
    <source>
        <dbReference type="Pfam" id="PF21026"/>
    </source>
</evidence>
<evidence type="ECO:0000313" key="10">
    <source>
        <dbReference type="RefSeq" id="XP_020861732.1"/>
    </source>
</evidence>
<evidence type="ECO:0000259" key="6">
    <source>
        <dbReference type="Pfam" id="PF17057"/>
    </source>
</evidence>
<dbReference type="GO" id="GO:0005524">
    <property type="term" value="F:ATP binding"/>
    <property type="evidence" value="ECO:0007669"/>
    <property type="project" value="UniProtKB-KW"/>
</dbReference>
<name>A0A6P5LT61_PHACI</name>
<dbReference type="RefSeq" id="XP_020861732.1">
    <property type="nucleotide sequence ID" value="XM_021006073.1"/>
</dbReference>
<dbReference type="FunFam" id="3.40.50.300:FF:001322">
    <property type="entry name" value="Schlafen family member 11"/>
    <property type="match status" value="1"/>
</dbReference>
<evidence type="ECO:0000313" key="9">
    <source>
        <dbReference type="RefSeq" id="XP_020861722.1"/>
    </source>
</evidence>
<comment type="similarity">
    <text evidence="1">Belongs to the Schlafen family. Subgroup III subfamily.</text>
</comment>
<organism evidence="8 9">
    <name type="scientific">Phascolarctos cinereus</name>
    <name type="common">Koala</name>
    <dbReference type="NCBI Taxonomy" id="38626"/>
    <lineage>
        <taxon>Eukaryota</taxon>
        <taxon>Metazoa</taxon>
        <taxon>Chordata</taxon>
        <taxon>Craniata</taxon>
        <taxon>Vertebrata</taxon>
        <taxon>Euteleostomi</taxon>
        <taxon>Mammalia</taxon>
        <taxon>Metatheria</taxon>
        <taxon>Diprotodontia</taxon>
        <taxon>Phascolarctidae</taxon>
        <taxon>Phascolarctos</taxon>
    </lineage>
</organism>
<keyword evidence="3" id="KW-0067">ATP-binding</keyword>
<reference evidence="9 10" key="1">
    <citation type="submission" date="2025-04" db="UniProtKB">
        <authorList>
            <consortium name="RefSeq"/>
        </authorList>
    </citation>
    <scope>IDENTIFICATION</scope>
    <source>
        <tissue evidence="9 10">Spleen</tissue>
    </source>
</reference>
<evidence type="ECO:0000256" key="2">
    <source>
        <dbReference type="ARBA" id="ARBA00022741"/>
    </source>
</evidence>
<evidence type="ECO:0000259" key="4">
    <source>
        <dbReference type="Pfam" id="PF04326"/>
    </source>
</evidence>
<dbReference type="CTD" id="91607"/>
<dbReference type="GO" id="GO:0051607">
    <property type="term" value="P:defense response to virus"/>
    <property type="evidence" value="ECO:0007669"/>
    <property type="project" value="TreeGrafter"/>
</dbReference>
<accession>A0A6P5LT61</accession>
<dbReference type="GO" id="GO:0000049">
    <property type="term" value="F:tRNA binding"/>
    <property type="evidence" value="ECO:0007669"/>
    <property type="project" value="TreeGrafter"/>
</dbReference>
<evidence type="ECO:0000256" key="1">
    <source>
        <dbReference type="ARBA" id="ARBA00010114"/>
    </source>
</evidence>
<dbReference type="Pfam" id="PF17057">
    <property type="entry name" value="B3R"/>
    <property type="match status" value="1"/>
</dbReference>
<protein>
    <submittedName>
        <fullName evidence="9 10">Schlafen family member 11</fullName>
    </submittedName>
</protein>
<proteinExistence type="inferred from homology"/>
<feature type="domain" description="Schlafen group 3-like DNA/RNA helicase" evidence="5">
    <location>
        <begin position="595"/>
        <end position="679"/>
    </location>
</feature>
<dbReference type="FunFam" id="3.30.950.30:FF:000001">
    <property type="entry name" value="Schlafen family member 14"/>
    <property type="match status" value="1"/>
</dbReference>
<sequence length="902" mass="103024">MDPLAHHLRVEPSYSDLVINVGKVTLGEKNRKPLTKSQEQEREKIAIAACSLLNSGGGVIYMEMANKWDTWENMEMGQDLENSLRNFIDPFHFHTYFATLSQNGYYFIFVKSWSNGVSPENSSTIPRICSQSMFLWERSGTSTLRMSPSAVVNFLKNKKKERGATRVESPPLKKVLKTSKCNIEESDLVVQVFQRDRLERDEVLPFSESILVEFKNFSTDKIVDYVKGIIPKYVSAFANTEGGYLFIGVEDSSRKVKGGSKEKVNPGLLKKVIKQKVDSLPLVHFCSHRCSISYTIKFMEVYDKGEFYGYVSVVRVEPFCCVVFSEEPISWIVKDGHINRLSTEEWMDMMLGADSDLSHLAENFDSQLSLDDCPPLSRPVYCKKDLEHKEVLQKRLFPVPSEGIKYNPDSLCQELFSEHEGLGELMSNQMFEEECSQGILIFSRSWAVDIGLRENQRVLCDALLIACNSFPVLYTVLREPSPDGEDYSLHTALMLKQKLVNTGGYTARVCIIPKVVILNSGSVAEVSRSSGLPILYPSSYKVTNKEMTNLLQSLVIVLLSFRSFLSDQLGYEVLNLLTIEQYNVVSKNLHNTPKLFVHGFPGTGKTIIAMKIIEKIRNVFNCEKKEILYICENQPLRNFMSKKDICEAVTRKSFQLYPFEEVKHIIIDEAQNFRQEDGPWYKKAKAITQKRGVSPGTLWIFLDYFQTNHIDDRGLPPFSKQYPQERLTRVVRNSDPIATFIKRNMEMIKRNPPFDIHPTSLKMLDEACWSSGVQGFCSIRENLTRDQIVTHVAEECKKLFQMGYSSKNIAILVSTRNDVEYYEEPLKQATKKIRGLRIRSDSNEEGNFIILDSIRRFSGLERNIVFGLSPVAIFPDISCSLLVCLASRALTHLYIYTERCIL</sequence>
<feature type="domain" description="Schlafen GTPase-like" evidence="7">
    <location>
        <begin position="403"/>
        <end position="541"/>
    </location>
</feature>
<dbReference type="InterPro" id="IPR029684">
    <property type="entry name" value="Schlafen"/>
</dbReference>
<dbReference type="PANTHER" id="PTHR12155">
    <property type="entry name" value="SCHLAFEN"/>
    <property type="match status" value="1"/>
</dbReference>
<feature type="domain" description="Poxin-Schlafen/Schlafen-like N-terminal" evidence="6">
    <location>
        <begin position="94"/>
        <end position="206"/>
    </location>
</feature>
<dbReference type="SUPFAM" id="SSF52540">
    <property type="entry name" value="P-loop containing nucleoside triphosphate hydrolases"/>
    <property type="match status" value="1"/>
</dbReference>
<dbReference type="GeneID" id="110221439"/>
<dbReference type="Gene3D" id="3.40.50.300">
    <property type="entry name" value="P-loop containing nucleotide triphosphate hydrolases"/>
    <property type="match status" value="2"/>
</dbReference>
<dbReference type="Pfam" id="PF04326">
    <property type="entry name" value="SLFN_AlbA_2"/>
    <property type="match status" value="1"/>
</dbReference>
<dbReference type="Proteomes" id="UP000515140">
    <property type="component" value="Unplaced"/>
</dbReference>
<dbReference type="GeneTree" id="ENSGT00410000025651"/>
<feature type="domain" description="Schlafen AlbA-2" evidence="4">
    <location>
        <begin position="208"/>
        <end position="336"/>
    </location>
</feature>
<dbReference type="InterPro" id="IPR048729">
    <property type="entry name" value="SLFN_GTPase-like"/>
</dbReference>
<dbReference type="Pfam" id="PF21026">
    <property type="entry name" value="SLFN_GTPase-like"/>
    <property type="match status" value="1"/>
</dbReference>
<dbReference type="InterPro" id="IPR027417">
    <property type="entry name" value="P-loop_NTPase"/>
</dbReference>